<keyword evidence="5" id="KW-1185">Reference proteome</keyword>
<evidence type="ECO:0000259" key="3">
    <source>
        <dbReference type="Pfam" id="PF20153"/>
    </source>
</evidence>
<feature type="transmembrane region" description="Helical" evidence="2">
    <location>
        <begin position="257"/>
        <end position="282"/>
    </location>
</feature>
<comment type="caution">
    <text evidence="4">The sequence shown here is derived from an EMBL/GenBank/DDBJ whole genome shotgun (WGS) entry which is preliminary data.</text>
</comment>
<gene>
    <name evidence="4" type="ORF">BD626DRAFT_630015</name>
</gene>
<evidence type="ECO:0000313" key="4">
    <source>
        <dbReference type="EMBL" id="TRM63501.1"/>
    </source>
</evidence>
<feature type="transmembrane region" description="Helical" evidence="2">
    <location>
        <begin position="230"/>
        <end position="251"/>
    </location>
</feature>
<protein>
    <recommendedName>
        <fullName evidence="3">DUF6535 domain-containing protein</fullName>
    </recommendedName>
</protein>
<dbReference type="EMBL" id="VDMD01000009">
    <property type="protein sequence ID" value="TRM63501.1"/>
    <property type="molecule type" value="Genomic_DNA"/>
</dbReference>
<organism evidence="4 5">
    <name type="scientific">Schizophyllum amplum</name>
    <dbReference type="NCBI Taxonomy" id="97359"/>
    <lineage>
        <taxon>Eukaryota</taxon>
        <taxon>Fungi</taxon>
        <taxon>Dikarya</taxon>
        <taxon>Basidiomycota</taxon>
        <taxon>Agaricomycotina</taxon>
        <taxon>Agaricomycetes</taxon>
        <taxon>Agaricomycetidae</taxon>
        <taxon>Agaricales</taxon>
        <taxon>Schizophyllaceae</taxon>
        <taxon>Schizophyllum</taxon>
    </lineage>
</organism>
<evidence type="ECO:0000256" key="2">
    <source>
        <dbReference type="SAM" id="Phobius"/>
    </source>
</evidence>
<feature type="domain" description="DUF6535" evidence="3">
    <location>
        <begin position="80"/>
        <end position="259"/>
    </location>
</feature>
<keyword evidence="2" id="KW-1133">Transmembrane helix</keyword>
<dbReference type="AlphaFoldDB" id="A0A550CFC9"/>
<dbReference type="Proteomes" id="UP000320762">
    <property type="component" value="Unassembled WGS sequence"/>
</dbReference>
<sequence length="1027" mass="113772">MSSSTADAQCAGPEQEDHDLEDGKEPGNEAAAPKARPRKLFGLKQSARSTRRPTVNPYDYEQKYGEDPYGEELGPNARFWRVHLDESQAFDTEMVEGWRDTLDVLLVFAGLFSAVVTTLVVQSSQTLQPDYAQISASLLTELIAIQRAWANGQSIDTVPSSQLALGYVSPSALEKWCNGLWFISLALSLSAALMAVLIKQWLQAYNSNISGTPKHQALIRQFRLIGIERWHVPLIVGLLPMILHMSLLLFFAGLSLYIFSFDIITGGLVGGLAVFFYTLYFAANIMPMFDPQCPYKTPVSHYGYMAVRSGVELMYDWLRRHSPDVDPYISLSTGRPVADTSSGMTTVQALLGALARLLSRAHPDTWTSSTREADTVIASENELAVSCLTWAFSTSSNPTVASITVQAASGLPLRAKPITHRPMLVTLKHDILSCFRRAGGDQSMALTLVDGQEQRVERLSRSLLHFADAGDGFVLRVLSNLKPVVLRSRRSSEPEMPELEGTILALSASIPCATAASRTALFPYLLPIDTPKFRLRLTDSISSFRALLPFSGISPTAGIRLHPTLWHTMLKYLAYENYHPLKSCVHLALFIWHSAGRAHEYAPPIFRQPLTTGALSLYTLATADPDFRCLVNDTVHRLLCGSSCSESQSPSAPPNSMRSHMLQRAFECYASEFRLLPLIFKLSTVTRAFSEVDDANIGFLAREVDLVTREEAWSLLDTVTTIVGRPGVSLQTHNLFFYVYYLEEGRATPSIPVSSVRPLLLFLVKLLAASPVVDNLARTHATHYKIVDLIHRAIDLHPTEALSAIIRHDVLAALQPLAQCSLHDPRSIRLTEALESTLAAYLQSVLGSLERDDFSTEATMAQDHVDYLSHFDEQSTSHLVWCLWLDMLGASMTYPRRRGPLHVALQKLAQLTPHAPVWGHVLDMATRQPMPLALSMSLGDAYGMKIYCEFAGVLSQARGEGVVDMPEVYVYLTGHDDKTAEAWRCAVRDADAESSPPHGPLLINVSDIVSLMEYNRRWRRVYGAGEK</sequence>
<feature type="region of interest" description="Disordered" evidence="1">
    <location>
        <begin position="1"/>
        <end position="62"/>
    </location>
</feature>
<keyword evidence="2" id="KW-0472">Membrane</keyword>
<evidence type="ECO:0000313" key="5">
    <source>
        <dbReference type="Proteomes" id="UP000320762"/>
    </source>
</evidence>
<evidence type="ECO:0000256" key="1">
    <source>
        <dbReference type="SAM" id="MobiDB-lite"/>
    </source>
</evidence>
<dbReference type="InterPro" id="IPR045338">
    <property type="entry name" value="DUF6535"/>
</dbReference>
<reference evidence="4 5" key="1">
    <citation type="journal article" date="2019" name="New Phytol.">
        <title>Comparative genomics reveals unique wood-decay strategies and fruiting body development in the Schizophyllaceae.</title>
        <authorList>
            <person name="Almasi E."/>
            <person name="Sahu N."/>
            <person name="Krizsan K."/>
            <person name="Balint B."/>
            <person name="Kovacs G.M."/>
            <person name="Kiss B."/>
            <person name="Cseklye J."/>
            <person name="Drula E."/>
            <person name="Henrissat B."/>
            <person name="Nagy I."/>
            <person name="Chovatia M."/>
            <person name="Adam C."/>
            <person name="LaButti K."/>
            <person name="Lipzen A."/>
            <person name="Riley R."/>
            <person name="Grigoriev I.V."/>
            <person name="Nagy L.G."/>
        </authorList>
    </citation>
    <scope>NUCLEOTIDE SEQUENCE [LARGE SCALE GENOMIC DNA]</scope>
    <source>
        <strain evidence="4 5">NL-1724</strain>
    </source>
</reference>
<name>A0A550CFC9_9AGAR</name>
<dbReference type="OrthoDB" id="3221808at2759"/>
<keyword evidence="2" id="KW-0812">Transmembrane</keyword>
<accession>A0A550CFC9</accession>
<feature type="transmembrane region" description="Helical" evidence="2">
    <location>
        <begin position="179"/>
        <end position="198"/>
    </location>
</feature>
<dbReference type="Pfam" id="PF20153">
    <property type="entry name" value="DUF6535"/>
    <property type="match status" value="1"/>
</dbReference>
<proteinExistence type="predicted"/>